<dbReference type="Gene3D" id="3.40.190.10">
    <property type="entry name" value="Periplasmic binding protein-like II"/>
    <property type="match status" value="2"/>
</dbReference>
<evidence type="ECO:0000256" key="1">
    <source>
        <dbReference type="ARBA" id="ARBA00000824"/>
    </source>
</evidence>
<evidence type="ECO:0000256" key="15">
    <source>
        <dbReference type="ARBA" id="ARBA00023268"/>
    </source>
</evidence>
<evidence type="ECO:0000256" key="11">
    <source>
        <dbReference type="ARBA" id="ARBA00023141"/>
    </source>
</evidence>
<proteinExistence type="predicted"/>
<dbReference type="Gene3D" id="1.20.59.10">
    <property type="entry name" value="Chorismate mutase"/>
    <property type="match status" value="1"/>
</dbReference>
<gene>
    <name evidence="22" type="primary">pheA</name>
    <name evidence="22" type="ORF">H8R94_01255</name>
</gene>
<dbReference type="PROSITE" id="PS00857">
    <property type="entry name" value="PREPHENATE_DEHYDR_1"/>
    <property type="match status" value="1"/>
</dbReference>
<comment type="catalytic activity">
    <reaction evidence="18">
        <text>prephenate + H(+) = 3-phenylpyruvate + CO2 + H2O</text>
        <dbReference type="Rhea" id="RHEA:21648"/>
        <dbReference type="ChEBI" id="CHEBI:15377"/>
        <dbReference type="ChEBI" id="CHEBI:15378"/>
        <dbReference type="ChEBI" id="CHEBI:16526"/>
        <dbReference type="ChEBI" id="CHEBI:18005"/>
        <dbReference type="ChEBI" id="CHEBI:29934"/>
        <dbReference type="EC" id="4.2.1.51"/>
    </reaction>
</comment>
<dbReference type="EMBL" id="JACOPG010000001">
    <property type="protein sequence ID" value="MBC5685251.1"/>
    <property type="molecule type" value="Genomic_DNA"/>
</dbReference>
<organism evidence="22 23">
    <name type="scientific">Roseburia lenta</name>
    <dbReference type="NCBI Taxonomy" id="2763061"/>
    <lineage>
        <taxon>Bacteria</taxon>
        <taxon>Bacillati</taxon>
        <taxon>Bacillota</taxon>
        <taxon>Clostridia</taxon>
        <taxon>Lachnospirales</taxon>
        <taxon>Lachnospiraceae</taxon>
        <taxon>Roseburia</taxon>
    </lineage>
</organism>
<dbReference type="NCBIfam" id="NF008865">
    <property type="entry name" value="PRK11898.1"/>
    <property type="match status" value="1"/>
</dbReference>
<evidence type="ECO:0000256" key="13">
    <source>
        <dbReference type="ARBA" id="ARBA00023235"/>
    </source>
</evidence>
<dbReference type="PANTHER" id="PTHR21022:SF19">
    <property type="entry name" value="PREPHENATE DEHYDRATASE-RELATED"/>
    <property type="match status" value="1"/>
</dbReference>
<dbReference type="Pfam" id="PF00800">
    <property type="entry name" value="PDT"/>
    <property type="match status" value="1"/>
</dbReference>
<keyword evidence="9" id="KW-0963">Cytoplasm</keyword>
<keyword evidence="23" id="KW-1185">Reference proteome</keyword>
<dbReference type="PROSITE" id="PS51671">
    <property type="entry name" value="ACT"/>
    <property type="match status" value="1"/>
</dbReference>
<dbReference type="EC" id="4.2.1.51" evidence="6"/>
<evidence type="ECO:0000313" key="22">
    <source>
        <dbReference type="EMBL" id="MBC5685251.1"/>
    </source>
</evidence>
<keyword evidence="11" id="KW-0057">Aromatic amino acid biosynthesis</keyword>
<dbReference type="SMART" id="SM00830">
    <property type="entry name" value="CM_2"/>
    <property type="match status" value="1"/>
</dbReference>
<dbReference type="PIRSF" id="PIRSF001500">
    <property type="entry name" value="Chor_mut_pdt_Ppr"/>
    <property type="match status" value="1"/>
</dbReference>
<dbReference type="CDD" id="cd13631">
    <property type="entry name" value="PBP2_Ct-PDT_like"/>
    <property type="match status" value="1"/>
</dbReference>
<dbReference type="InterPro" id="IPR036979">
    <property type="entry name" value="CM_dom_sf"/>
</dbReference>
<feature type="domain" description="Prephenate dehydratase" evidence="20">
    <location>
        <begin position="111"/>
        <end position="288"/>
    </location>
</feature>
<dbReference type="PROSITE" id="PS51168">
    <property type="entry name" value="CHORISMATE_MUT_2"/>
    <property type="match status" value="1"/>
</dbReference>
<comment type="pathway">
    <text evidence="4">Amino-acid biosynthesis; L-phenylalanine biosynthesis; phenylpyruvate from prephenate: step 1/1.</text>
</comment>
<protein>
    <recommendedName>
        <fullName evidence="7">Bifunctional chorismate mutase/prephenate dehydratase</fullName>
        <ecNumber evidence="6">4.2.1.51</ecNumber>
    </recommendedName>
    <alternativeName>
        <fullName evidence="17">Chorismate mutase-prephenate dehydratase</fullName>
    </alternativeName>
    <alternativeName>
        <fullName evidence="8">Prephenate dehydratase</fullName>
    </alternativeName>
    <alternativeName>
        <fullName evidence="16">p-protein</fullName>
    </alternativeName>
</protein>
<comment type="pathway">
    <text evidence="5">Metabolic intermediate biosynthesis; prephenate biosynthesis; prephenate from chorismate: step 1/1.</text>
</comment>
<dbReference type="InterPro" id="IPR001086">
    <property type="entry name" value="Preph_deHydtase"/>
</dbReference>
<dbReference type="PANTHER" id="PTHR21022">
    <property type="entry name" value="PREPHENATE DEHYDRATASE P PROTEIN"/>
    <property type="match status" value="1"/>
</dbReference>
<dbReference type="SUPFAM" id="SSF53850">
    <property type="entry name" value="Periplasmic binding protein-like II"/>
    <property type="match status" value="1"/>
</dbReference>
<feature type="domain" description="Chorismate mutase" evidence="19">
    <location>
        <begin position="1"/>
        <end position="88"/>
    </location>
</feature>
<dbReference type="InterPro" id="IPR002912">
    <property type="entry name" value="ACT_dom"/>
</dbReference>
<evidence type="ECO:0000256" key="9">
    <source>
        <dbReference type="ARBA" id="ARBA00022490"/>
    </source>
</evidence>
<evidence type="ECO:0000256" key="12">
    <source>
        <dbReference type="ARBA" id="ARBA00023222"/>
    </source>
</evidence>
<dbReference type="CDD" id="cd04905">
    <property type="entry name" value="ACT_CM-PDT"/>
    <property type="match status" value="1"/>
</dbReference>
<evidence type="ECO:0000256" key="16">
    <source>
        <dbReference type="ARBA" id="ARBA00031175"/>
    </source>
</evidence>
<evidence type="ECO:0000256" key="2">
    <source>
        <dbReference type="ARBA" id="ARBA00002364"/>
    </source>
</evidence>
<evidence type="ECO:0000256" key="5">
    <source>
        <dbReference type="ARBA" id="ARBA00004817"/>
    </source>
</evidence>
<dbReference type="Gene3D" id="3.30.70.260">
    <property type="match status" value="1"/>
</dbReference>
<evidence type="ECO:0000256" key="8">
    <source>
        <dbReference type="ARBA" id="ARBA00021872"/>
    </source>
</evidence>
<comment type="catalytic activity">
    <reaction evidence="1">
        <text>chorismate = prephenate</text>
        <dbReference type="Rhea" id="RHEA:13897"/>
        <dbReference type="ChEBI" id="CHEBI:29748"/>
        <dbReference type="ChEBI" id="CHEBI:29934"/>
        <dbReference type="EC" id="5.4.99.5"/>
    </reaction>
</comment>
<evidence type="ECO:0000256" key="18">
    <source>
        <dbReference type="ARBA" id="ARBA00047848"/>
    </source>
</evidence>
<comment type="function">
    <text evidence="2">Catalyzes the Claisen rearrangement of chorismate to prephenate and the decarboxylation/dehydration of prephenate to phenylpyruvate.</text>
</comment>
<keyword evidence="15" id="KW-0511">Multifunctional enzyme</keyword>
<comment type="subcellular location">
    <subcellularLocation>
        <location evidence="3">Cytoplasm</location>
    </subcellularLocation>
</comment>
<name>A0ABR7GEL4_9FIRM</name>
<dbReference type="InterPro" id="IPR002701">
    <property type="entry name" value="CM_II_prokaryot"/>
</dbReference>
<dbReference type="InterPro" id="IPR008242">
    <property type="entry name" value="Chor_mutase/pphenate_deHydtase"/>
</dbReference>
<reference evidence="22 23" key="1">
    <citation type="submission" date="2020-08" db="EMBL/GenBank/DDBJ databases">
        <title>Genome public.</title>
        <authorList>
            <person name="Liu C."/>
            <person name="Sun Q."/>
        </authorList>
    </citation>
    <scope>NUCLEOTIDE SEQUENCE [LARGE SCALE GENOMIC DNA]</scope>
    <source>
        <strain evidence="22 23">NSJ-9</strain>
    </source>
</reference>
<keyword evidence="14 22" id="KW-0456">Lyase</keyword>
<evidence type="ECO:0000256" key="6">
    <source>
        <dbReference type="ARBA" id="ARBA00013147"/>
    </source>
</evidence>
<comment type="caution">
    <text evidence="22">The sequence shown here is derived from an EMBL/GenBank/DDBJ whole genome shotgun (WGS) entry which is preliminary data.</text>
</comment>
<evidence type="ECO:0000256" key="4">
    <source>
        <dbReference type="ARBA" id="ARBA00004741"/>
    </source>
</evidence>
<dbReference type="InterPro" id="IPR036263">
    <property type="entry name" value="Chorismate_II_sf"/>
</dbReference>
<evidence type="ECO:0000256" key="10">
    <source>
        <dbReference type="ARBA" id="ARBA00022605"/>
    </source>
</evidence>
<dbReference type="GO" id="GO:0004664">
    <property type="term" value="F:prephenate dehydratase activity"/>
    <property type="evidence" value="ECO:0007669"/>
    <property type="project" value="UniProtKB-EC"/>
</dbReference>
<feature type="domain" description="ACT" evidence="21">
    <location>
        <begin position="301"/>
        <end position="378"/>
    </location>
</feature>
<dbReference type="PROSITE" id="PS51171">
    <property type="entry name" value="PREPHENATE_DEHYDR_3"/>
    <property type="match status" value="1"/>
</dbReference>
<sequence length="384" mass="42937">MKDLSEIRCDIDAIDRQIVSLYEQRMGLAAEVAEYKIANHKNVYDKAREDDKLKTLAGLVPDEFLKQGVVELFEQIMSTSRKKQYQMLAEAGQIEPLGFRAIDALDAKDKRIVYQGVEGAYAQMAMQQFFGKECPGEAVATWRDAMEAIQSGCVDYAVLPIENSSAGIVAENYDLLMEYDVTIVGEQIIKIDHALLGVKGAKIEDITVVYSHPQALMQCADYLDDHAKMERKALKNTALAAQKVKEDGLKNQAAIAGIHNAGIYDLDVLDQAIQDNKENETRFIIVAKDKTYLQSADKVSLCFALPDDEAGALYRIMSHFIFNGINLTRIESRPSKGGSWGYQFFIDFEGNLRQEAVVNALRGLKEETSSFRILGNYQSFAKEN</sequence>
<dbReference type="Pfam" id="PF01817">
    <property type="entry name" value="CM_2"/>
    <property type="match status" value="1"/>
</dbReference>
<evidence type="ECO:0000256" key="7">
    <source>
        <dbReference type="ARBA" id="ARBA00014401"/>
    </source>
</evidence>
<keyword evidence="13" id="KW-0413">Isomerase</keyword>
<evidence type="ECO:0000259" key="19">
    <source>
        <dbReference type="PROSITE" id="PS51168"/>
    </source>
</evidence>
<dbReference type="PROSITE" id="PS00858">
    <property type="entry name" value="PREPHENATE_DEHYDR_2"/>
    <property type="match status" value="1"/>
</dbReference>
<evidence type="ECO:0000259" key="21">
    <source>
        <dbReference type="PROSITE" id="PS51671"/>
    </source>
</evidence>
<dbReference type="SUPFAM" id="SSF55021">
    <property type="entry name" value="ACT-like"/>
    <property type="match status" value="1"/>
</dbReference>
<keyword evidence="10" id="KW-0028">Amino-acid biosynthesis</keyword>
<keyword evidence="12" id="KW-0584">Phenylalanine biosynthesis</keyword>
<dbReference type="InterPro" id="IPR018528">
    <property type="entry name" value="Preph_deHydtase_CS"/>
</dbReference>
<dbReference type="RefSeq" id="WP_186853640.1">
    <property type="nucleotide sequence ID" value="NZ_JACOPG010000001.1"/>
</dbReference>
<evidence type="ECO:0000313" key="23">
    <source>
        <dbReference type="Proteomes" id="UP000643810"/>
    </source>
</evidence>
<evidence type="ECO:0000256" key="17">
    <source>
        <dbReference type="ARBA" id="ARBA00031520"/>
    </source>
</evidence>
<dbReference type="SUPFAM" id="SSF48600">
    <property type="entry name" value="Chorismate mutase II"/>
    <property type="match status" value="1"/>
</dbReference>
<dbReference type="InterPro" id="IPR045865">
    <property type="entry name" value="ACT-like_dom_sf"/>
</dbReference>
<accession>A0ABR7GEL4</accession>
<dbReference type="Proteomes" id="UP000643810">
    <property type="component" value="Unassembled WGS sequence"/>
</dbReference>
<evidence type="ECO:0000256" key="14">
    <source>
        <dbReference type="ARBA" id="ARBA00023239"/>
    </source>
</evidence>
<evidence type="ECO:0000256" key="3">
    <source>
        <dbReference type="ARBA" id="ARBA00004496"/>
    </source>
</evidence>
<evidence type="ECO:0000259" key="20">
    <source>
        <dbReference type="PROSITE" id="PS51171"/>
    </source>
</evidence>